<keyword evidence="1" id="KW-0812">Transmembrane</keyword>
<gene>
    <name evidence="2" type="ORF">HCU74_05890</name>
</gene>
<evidence type="ECO:0000256" key="1">
    <source>
        <dbReference type="SAM" id="Phobius"/>
    </source>
</evidence>
<sequence length="303" mass="32319">MKFRLAIFLRGVAMGAADVVPGVSGGTIAFITGIYDQLIDSLKNCDLTALRLLFSAGPAEMWRHINGNFLLSLMLGICFSVLSLARGISWALETHPVPLSAFFFGLILASALLVYRQAPRSRLQPVYLLLGVALALLIAVVRPGEVPVTGLTVFAAGALAICAMILPGISGSFILLLLGMYEPVINAIKAMDLAMLAVFVAGCATGLLLFVRLLSYMLHHFRGPLLAWLTGVLLGSLAIIWPWKLGAAGGVASSDHNLDWHNVLPGHYGEYADPQLLLCFSVMAFGIVVVVSLEKIAEKFAAS</sequence>
<protein>
    <submittedName>
        <fullName evidence="2">DUF368 domain-containing protein</fullName>
    </submittedName>
</protein>
<organism evidence="2 3">
    <name type="scientific">Spongiibacter thalassae</name>
    <dbReference type="NCBI Taxonomy" id="2721624"/>
    <lineage>
        <taxon>Bacteria</taxon>
        <taxon>Pseudomonadati</taxon>
        <taxon>Pseudomonadota</taxon>
        <taxon>Gammaproteobacteria</taxon>
        <taxon>Cellvibrionales</taxon>
        <taxon>Spongiibacteraceae</taxon>
        <taxon>Spongiibacter</taxon>
    </lineage>
</organism>
<accession>A0ABX1GCR0</accession>
<feature type="transmembrane region" description="Helical" evidence="1">
    <location>
        <begin position="97"/>
        <end position="118"/>
    </location>
</feature>
<dbReference type="InterPro" id="IPR007163">
    <property type="entry name" value="VCA0040-like"/>
</dbReference>
<dbReference type="PANTHER" id="PTHR37308:SF1">
    <property type="entry name" value="POLYPRENYL-PHOSPHATE TRANSPORTER"/>
    <property type="match status" value="1"/>
</dbReference>
<evidence type="ECO:0000313" key="2">
    <source>
        <dbReference type="EMBL" id="NKI16949.1"/>
    </source>
</evidence>
<feature type="transmembrane region" description="Helical" evidence="1">
    <location>
        <begin position="124"/>
        <end position="141"/>
    </location>
</feature>
<keyword evidence="3" id="KW-1185">Reference proteome</keyword>
<dbReference type="EMBL" id="JAAWWK010000002">
    <property type="protein sequence ID" value="NKI16949.1"/>
    <property type="molecule type" value="Genomic_DNA"/>
</dbReference>
<name>A0ABX1GCR0_9GAMM</name>
<reference evidence="2 3" key="1">
    <citation type="submission" date="2020-04" db="EMBL/GenBank/DDBJ databases">
        <authorList>
            <person name="Yoon J."/>
        </authorList>
    </citation>
    <scope>NUCLEOTIDE SEQUENCE [LARGE SCALE GENOMIC DNA]</scope>
    <source>
        <strain evidence="2 3">KMU-166</strain>
    </source>
</reference>
<keyword evidence="1" id="KW-0472">Membrane</keyword>
<keyword evidence="1" id="KW-1133">Transmembrane helix</keyword>
<dbReference type="Proteomes" id="UP000765845">
    <property type="component" value="Unassembled WGS sequence"/>
</dbReference>
<dbReference type="RefSeq" id="WP_168449488.1">
    <property type="nucleotide sequence ID" value="NZ_JAAWWK010000002.1"/>
</dbReference>
<feature type="transmembrane region" description="Helical" evidence="1">
    <location>
        <begin position="65"/>
        <end position="85"/>
    </location>
</feature>
<comment type="caution">
    <text evidence="2">The sequence shown here is derived from an EMBL/GenBank/DDBJ whole genome shotgun (WGS) entry which is preliminary data.</text>
</comment>
<feature type="transmembrane region" description="Helical" evidence="1">
    <location>
        <begin position="193"/>
        <end position="213"/>
    </location>
</feature>
<evidence type="ECO:0000313" key="3">
    <source>
        <dbReference type="Proteomes" id="UP000765845"/>
    </source>
</evidence>
<dbReference type="PANTHER" id="PTHR37308">
    <property type="entry name" value="INTEGRAL MEMBRANE PROTEIN"/>
    <property type="match status" value="1"/>
</dbReference>
<proteinExistence type="predicted"/>
<feature type="transmembrane region" description="Helical" evidence="1">
    <location>
        <begin position="225"/>
        <end position="243"/>
    </location>
</feature>
<dbReference type="Pfam" id="PF04018">
    <property type="entry name" value="VCA0040-like"/>
    <property type="match status" value="1"/>
</dbReference>
<feature type="transmembrane region" description="Helical" evidence="1">
    <location>
        <begin position="153"/>
        <end position="181"/>
    </location>
</feature>
<feature type="transmembrane region" description="Helical" evidence="1">
    <location>
        <begin position="12"/>
        <end position="35"/>
    </location>
</feature>
<feature type="transmembrane region" description="Helical" evidence="1">
    <location>
        <begin position="275"/>
        <end position="293"/>
    </location>
</feature>